<dbReference type="InterPro" id="IPR050679">
    <property type="entry name" value="Bact_HTH_transcr_reg"/>
</dbReference>
<proteinExistence type="predicted"/>
<dbReference type="InterPro" id="IPR011663">
    <property type="entry name" value="UTRA"/>
</dbReference>
<evidence type="ECO:0000313" key="5">
    <source>
        <dbReference type="EMBL" id="BDU51647.1"/>
    </source>
</evidence>
<evidence type="ECO:0000256" key="2">
    <source>
        <dbReference type="ARBA" id="ARBA00023125"/>
    </source>
</evidence>
<dbReference type="AlphaFoldDB" id="A0AAU9DGN5"/>
<feature type="domain" description="HTH gntR-type" evidence="4">
    <location>
        <begin position="10"/>
        <end position="78"/>
    </location>
</feature>
<name>A0AAU9DGN5_9FUSO</name>
<evidence type="ECO:0000256" key="3">
    <source>
        <dbReference type="ARBA" id="ARBA00023163"/>
    </source>
</evidence>
<dbReference type="FunFam" id="1.10.10.10:FF:000079">
    <property type="entry name" value="GntR family transcriptional regulator"/>
    <property type="match status" value="1"/>
</dbReference>
<dbReference type="RefSeq" id="WP_307905515.1">
    <property type="nucleotide sequence ID" value="NZ_AP027060.1"/>
</dbReference>
<dbReference type="Gene3D" id="3.40.1410.10">
    <property type="entry name" value="Chorismate lyase-like"/>
    <property type="match status" value="1"/>
</dbReference>
<dbReference type="InterPro" id="IPR028978">
    <property type="entry name" value="Chorismate_lyase_/UTRA_dom_sf"/>
</dbReference>
<evidence type="ECO:0000313" key="6">
    <source>
        <dbReference type="Proteomes" id="UP001321582"/>
    </source>
</evidence>
<gene>
    <name evidence="5" type="ORF">HLVA_22160</name>
</gene>
<dbReference type="Pfam" id="PF07702">
    <property type="entry name" value="UTRA"/>
    <property type="match status" value="1"/>
</dbReference>
<keyword evidence="5" id="KW-0614">Plasmid</keyword>
<dbReference type="InterPro" id="IPR000524">
    <property type="entry name" value="Tscrpt_reg_HTH_GntR"/>
</dbReference>
<geneLocation type="plasmid" evidence="5 6">
    <name>pHIC</name>
</geneLocation>
<dbReference type="Proteomes" id="UP001321582">
    <property type="component" value="Plasmid pHIC"/>
</dbReference>
<dbReference type="SUPFAM" id="SSF64288">
    <property type="entry name" value="Chorismate lyase-like"/>
    <property type="match status" value="1"/>
</dbReference>
<keyword evidence="3" id="KW-0804">Transcription</keyword>
<dbReference type="PANTHER" id="PTHR44846">
    <property type="entry name" value="MANNOSYL-D-GLYCERATE TRANSPORT/METABOLISM SYSTEM REPRESSOR MNGR-RELATED"/>
    <property type="match status" value="1"/>
</dbReference>
<dbReference type="Pfam" id="PF00392">
    <property type="entry name" value="GntR"/>
    <property type="match status" value="1"/>
</dbReference>
<keyword evidence="1" id="KW-0805">Transcription regulation</keyword>
<sequence length="243" mass="28482">MKKIIKSSIIPLYYQVKEIIKNMIENEELKVGDMIPSERELCDQLEVSRMTINKAVLSLVDEGLLYREQGKGTFVSKPKEFRQLLQMRGFTEEMKLKGLSIETKILDFKTEQLEEKFKKSMGMVPELKEAIVLKRVRIVEGVPYAIETAWIPKEYCPNLTKEELEGNSLYKIFKEKYDYIPEYAKQSIKPIKIEGENAEILEVEEGELGLLFNRKTYLEDGRIIEYTKTINRSDKYNYEVILK</sequence>
<organism evidence="5 6">
    <name type="scientific">Haliovirga abyssi</name>
    <dbReference type="NCBI Taxonomy" id="2996794"/>
    <lineage>
        <taxon>Bacteria</taxon>
        <taxon>Fusobacteriati</taxon>
        <taxon>Fusobacteriota</taxon>
        <taxon>Fusobacteriia</taxon>
        <taxon>Fusobacteriales</taxon>
        <taxon>Haliovirgaceae</taxon>
        <taxon>Haliovirga</taxon>
    </lineage>
</organism>
<evidence type="ECO:0000256" key="1">
    <source>
        <dbReference type="ARBA" id="ARBA00023015"/>
    </source>
</evidence>
<dbReference type="PROSITE" id="PS50949">
    <property type="entry name" value="HTH_GNTR"/>
    <property type="match status" value="1"/>
</dbReference>
<evidence type="ECO:0000259" key="4">
    <source>
        <dbReference type="PROSITE" id="PS50949"/>
    </source>
</evidence>
<dbReference type="SUPFAM" id="SSF46785">
    <property type="entry name" value="Winged helix' DNA-binding domain"/>
    <property type="match status" value="1"/>
</dbReference>
<dbReference type="InterPro" id="IPR036390">
    <property type="entry name" value="WH_DNA-bd_sf"/>
</dbReference>
<dbReference type="PRINTS" id="PR00035">
    <property type="entry name" value="HTHGNTR"/>
</dbReference>
<dbReference type="PANTHER" id="PTHR44846:SF1">
    <property type="entry name" value="MANNOSYL-D-GLYCERATE TRANSPORT_METABOLISM SYSTEM REPRESSOR MNGR-RELATED"/>
    <property type="match status" value="1"/>
</dbReference>
<accession>A0AAU9DGN5</accession>
<keyword evidence="2" id="KW-0238">DNA-binding</keyword>
<protein>
    <submittedName>
        <fullName evidence="5">GntR family transcriptional regulator</fullName>
    </submittedName>
</protein>
<dbReference type="SMART" id="SM00866">
    <property type="entry name" value="UTRA"/>
    <property type="match status" value="1"/>
</dbReference>
<dbReference type="GO" id="GO:0003677">
    <property type="term" value="F:DNA binding"/>
    <property type="evidence" value="ECO:0007669"/>
    <property type="project" value="UniProtKB-KW"/>
</dbReference>
<reference evidence="5 6" key="1">
    <citation type="submission" date="2022-11" db="EMBL/GenBank/DDBJ databases">
        <title>Haliovirga abyssi gen. nov., sp. nov., a mesophilic fermentative bacterium isolated from the Iheya North hydrothermal field and the proposal of Haliovirgaceae fam. nov.</title>
        <authorList>
            <person name="Miyazaki U."/>
            <person name="Tame A."/>
            <person name="Miyazaki J."/>
            <person name="Takai K."/>
            <person name="Sawayama S."/>
            <person name="Kitajima M."/>
            <person name="Okamoto A."/>
            <person name="Nakagawa S."/>
        </authorList>
    </citation>
    <scope>NUCLEOTIDE SEQUENCE [LARGE SCALE GENOMIC DNA]</scope>
    <source>
        <strain evidence="5 6">IC12</strain>
        <plasmid evidence="5 6">pHIC</plasmid>
    </source>
</reference>
<dbReference type="GO" id="GO:0045892">
    <property type="term" value="P:negative regulation of DNA-templated transcription"/>
    <property type="evidence" value="ECO:0007669"/>
    <property type="project" value="TreeGrafter"/>
</dbReference>
<dbReference type="CDD" id="cd07377">
    <property type="entry name" value="WHTH_GntR"/>
    <property type="match status" value="1"/>
</dbReference>
<dbReference type="SMART" id="SM00345">
    <property type="entry name" value="HTH_GNTR"/>
    <property type="match status" value="1"/>
</dbReference>
<dbReference type="EMBL" id="AP027060">
    <property type="protein sequence ID" value="BDU51647.1"/>
    <property type="molecule type" value="Genomic_DNA"/>
</dbReference>
<dbReference type="InterPro" id="IPR036388">
    <property type="entry name" value="WH-like_DNA-bd_sf"/>
</dbReference>
<keyword evidence="6" id="KW-1185">Reference proteome</keyword>
<dbReference type="KEGG" id="haby:HLVA_22160"/>
<dbReference type="GO" id="GO:0003700">
    <property type="term" value="F:DNA-binding transcription factor activity"/>
    <property type="evidence" value="ECO:0007669"/>
    <property type="project" value="InterPro"/>
</dbReference>
<dbReference type="Gene3D" id="1.10.10.10">
    <property type="entry name" value="Winged helix-like DNA-binding domain superfamily/Winged helix DNA-binding domain"/>
    <property type="match status" value="1"/>
</dbReference>